<dbReference type="PANTHER" id="PTHR42686:SF1">
    <property type="entry name" value="GH17980P-RELATED"/>
    <property type="match status" value="1"/>
</dbReference>
<dbReference type="SUPFAM" id="SSF51430">
    <property type="entry name" value="NAD(P)-linked oxidoreductase"/>
    <property type="match status" value="1"/>
</dbReference>
<dbReference type="GO" id="GO:0010349">
    <property type="term" value="F:L-galactose dehydrogenase activity"/>
    <property type="evidence" value="ECO:0007669"/>
    <property type="project" value="InterPro"/>
</dbReference>
<feature type="domain" description="NADP-dependent oxidoreductase" evidence="1">
    <location>
        <begin position="35"/>
        <end position="249"/>
    </location>
</feature>
<dbReference type="InterPro" id="IPR036812">
    <property type="entry name" value="NAD(P)_OxRdtase_dom_sf"/>
</dbReference>
<dbReference type="PRINTS" id="PR00069">
    <property type="entry name" value="ALDKETRDTASE"/>
</dbReference>
<reference evidence="2" key="1">
    <citation type="journal article" date="2023" name="IScience">
        <title>Live-bearing cockroach genome reveals convergent evolutionary mechanisms linked to viviparity in insects and beyond.</title>
        <authorList>
            <person name="Fouks B."/>
            <person name="Harrison M.C."/>
            <person name="Mikhailova A.A."/>
            <person name="Marchal E."/>
            <person name="English S."/>
            <person name="Carruthers M."/>
            <person name="Jennings E.C."/>
            <person name="Chiamaka E.L."/>
            <person name="Frigard R.A."/>
            <person name="Pippel M."/>
            <person name="Attardo G.M."/>
            <person name="Benoit J.B."/>
            <person name="Bornberg-Bauer E."/>
            <person name="Tobe S.S."/>
        </authorList>
    </citation>
    <scope>NUCLEOTIDE SEQUENCE</scope>
    <source>
        <strain evidence="2">Stay&amp;Tobe</strain>
    </source>
</reference>
<dbReference type="Pfam" id="PF00248">
    <property type="entry name" value="Aldo_ket_red"/>
    <property type="match status" value="1"/>
</dbReference>
<name>A0AAD7Z4T8_DIPPU</name>
<comment type="caution">
    <text evidence="2">The sequence shown here is derived from an EMBL/GenBank/DDBJ whole genome shotgun (WGS) entry which is preliminary data.</text>
</comment>
<reference evidence="2" key="2">
    <citation type="submission" date="2023-05" db="EMBL/GenBank/DDBJ databases">
        <authorList>
            <person name="Fouks B."/>
        </authorList>
    </citation>
    <scope>NUCLEOTIDE SEQUENCE</scope>
    <source>
        <strain evidence="2">Stay&amp;Tobe</strain>
        <tissue evidence="2">Testes</tissue>
    </source>
</reference>
<keyword evidence="3" id="KW-1185">Reference proteome</keyword>
<accession>A0AAD7Z4T8</accession>
<evidence type="ECO:0000313" key="2">
    <source>
        <dbReference type="EMBL" id="KAJ9573802.1"/>
    </source>
</evidence>
<proteinExistence type="predicted"/>
<dbReference type="InterPro" id="IPR044479">
    <property type="entry name" value="LGALDH-like"/>
</dbReference>
<evidence type="ECO:0000313" key="3">
    <source>
        <dbReference type="Proteomes" id="UP001233999"/>
    </source>
</evidence>
<evidence type="ECO:0000259" key="1">
    <source>
        <dbReference type="Pfam" id="PF00248"/>
    </source>
</evidence>
<protein>
    <recommendedName>
        <fullName evidence="1">NADP-dependent oxidoreductase domain-containing protein</fullName>
    </recommendedName>
</protein>
<sequence length="265" mass="28968">MSLPETFVRGFHDEAAVKKMKYNPLGKTGLQVSHLGFGGAPLGGTKLLYGEYGESEAIETVREAVKSGINYIDTAPWYGQGRSEEVLGKALKGIPREAYYIATKVARYDPELRKMCDFSREKTLWSVDNSLKLLGLDYVDVIQIHDIQFAYTPDLVATETLPALQSVVDAGKARFIGITGYPPALLKQVVERSRVNLSLILSYASDTLIDDSLKTYLPFFQSRGIGVVNAAGLAMGLLSNNGIQEWHPAPGNVKKICAEAGKYCA</sequence>
<dbReference type="PROSITE" id="PS50007">
    <property type="entry name" value="PIPLC_X_DOMAIN"/>
    <property type="match status" value="1"/>
</dbReference>
<dbReference type="AlphaFoldDB" id="A0AAD7Z4T8"/>
<dbReference type="Gene3D" id="3.20.20.100">
    <property type="entry name" value="NADP-dependent oxidoreductase domain"/>
    <property type="match status" value="1"/>
</dbReference>
<dbReference type="InterPro" id="IPR020471">
    <property type="entry name" value="AKR"/>
</dbReference>
<dbReference type="CDD" id="cd19163">
    <property type="entry name" value="AKR_galDH"/>
    <property type="match status" value="1"/>
</dbReference>
<organism evidence="2 3">
    <name type="scientific">Diploptera punctata</name>
    <name type="common">Pacific beetle cockroach</name>
    <dbReference type="NCBI Taxonomy" id="6984"/>
    <lineage>
        <taxon>Eukaryota</taxon>
        <taxon>Metazoa</taxon>
        <taxon>Ecdysozoa</taxon>
        <taxon>Arthropoda</taxon>
        <taxon>Hexapoda</taxon>
        <taxon>Insecta</taxon>
        <taxon>Pterygota</taxon>
        <taxon>Neoptera</taxon>
        <taxon>Polyneoptera</taxon>
        <taxon>Dictyoptera</taxon>
        <taxon>Blattodea</taxon>
        <taxon>Blaberoidea</taxon>
        <taxon>Blaberidae</taxon>
        <taxon>Diplopterinae</taxon>
        <taxon>Diploptera</taxon>
    </lineage>
</organism>
<dbReference type="Proteomes" id="UP001233999">
    <property type="component" value="Unassembled WGS sequence"/>
</dbReference>
<dbReference type="InterPro" id="IPR023210">
    <property type="entry name" value="NADP_OxRdtase_dom"/>
</dbReference>
<dbReference type="GO" id="GO:0005829">
    <property type="term" value="C:cytosol"/>
    <property type="evidence" value="ECO:0007669"/>
    <property type="project" value="TreeGrafter"/>
</dbReference>
<dbReference type="EMBL" id="JASPKZ010010680">
    <property type="protein sequence ID" value="KAJ9573802.1"/>
    <property type="molecule type" value="Genomic_DNA"/>
</dbReference>
<feature type="non-terminal residue" evidence="2">
    <location>
        <position position="1"/>
    </location>
</feature>
<gene>
    <name evidence="2" type="ORF">L9F63_008839</name>
</gene>
<dbReference type="PANTHER" id="PTHR42686">
    <property type="entry name" value="GH17980P-RELATED"/>
    <property type="match status" value="1"/>
</dbReference>